<evidence type="ECO:0000256" key="5">
    <source>
        <dbReference type="ARBA" id="ARBA00023136"/>
    </source>
</evidence>
<dbReference type="Proteomes" id="UP000189800">
    <property type="component" value="Unassembled WGS sequence"/>
</dbReference>
<protein>
    <recommendedName>
        <fullName evidence="13">DUF560 domain-containing protein</fullName>
    </recommendedName>
</protein>
<organism evidence="11 12">
    <name type="scientific">Moraxella pluranimalium</name>
    <dbReference type="NCBI Taxonomy" id="470453"/>
    <lineage>
        <taxon>Bacteria</taxon>
        <taxon>Pseudomonadati</taxon>
        <taxon>Pseudomonadota</taxon>
        <taxon>Gammaproteobacteria</taxon>
        <taxon>Moraxellales</taxon>
        <taxon>Moraxellaceae</taxon>
        <taxon>Moraxella</taxon>
    </lineage>
</organism>
<proteinExistence type="inferred from homology"/>
<dbReference type="InterPro" id="IPR011990">
    <property type="entry name" value="TPR-like_helical_dom_sf"/>
</dbReference>
<sequence>MYHRLTVLTVLSLVSITAQAVDGITQADIEATVLTPEPVKFERNLQMDIQAPTVEVIEPQVEIGQSDDLVARINQALVAKEWALLESLLIEYRQSEVYNVGFDNYAQGAMLRSQGKYKAAISKFEQLLAQDTELIYPKFDYAIMLYENKQYRQSQQAFEAVRPKLPAPIQAIVDQYLKNIDQASKVDFRYSAQYEQTDNVNNASSSPTVKVGDWLMQRTEDSLPQSANGVRYNTGANKVYNITGNHYWYNDVDVSGVHYWDNREFSETTGTIESGYLYQDFQRQFQLTPMISYNLLGGNPYNLQYGLSARYQQSLTPKMRLSLNAQHYQKRYEEDGIAKRYNGYLNAESAHLMWFKSPKLMLMGGVELSQDRVADNVENSTKQGVMIGGTWTDGAIGVRLNARYAVRRFDHEHYLFDVIRRDEEQRYTTTLWHNKIAYKGWLPKLNYQYHKIDSNIPDLYSRSGGEFFVSIDRSF</sequence>
<evidence type="ECO:0000313" key="12">
    <source>
        <dbReference type="Proteomes" id="UP000189800"/>
    </source>
</evidence>
<evidence type="ECO:0000256" key="1">
    <source>
        <dbReference type="ARBA" id="ARBA00004571"/>
    </source>
</evidence>
<dbReference type="GO" id="GO:0009279">
    <property type="term" value="C:cell outer membrane"/>
    <property type="evidence" value="ECO:0007669"/>
    <property type="project" value="UniProtKB-SubCell"/>
</dbReference>
<evidence type="ECO:0008006" key="13">
    <source>
        <dbReference type="Google" id="ProtNLM"/>
    </source>
</evidence>
<evidence type="ECO:0000256" key="3">
    <source>
        <dbReference type="ARBA" id="ARBA00022692"/>
    </source>
</evidence>
<evidence type="ECO:0000313" key="11">
    <source>
        <dbReference type="EMBL" id="OOS22918.1"/>
    </source>
</evidence>
<evidence type="ECO:0000256" key="7">
    <source>
        <dbReference type="ARBA" id="ARBA00023609"/>
    </source>
</evidence>
<evidence type="ECO:0000256" key="8">
    <source>
        <dbReference type="SAM" id="SignalP"/>
    </source>
</evidence>
<keyword evidence="3" id="KW-0812">Transmembrane</keyword>
<dbReference type="STRING" id="470453.B0680_08870"/>
<gene>
    <name evidence="11" type="ORF">B0680_08870</name>
</gene>
<evidence type="ECO:0000256" key="2">
    <source>
        <dbReference type="ARBA" id="ARBA00022452"/>
    </source>
</evidence>
<evidence type="ECO:0000256" key="4">
    <source>
        <dbReference type="ARBA" id="ARBA00022729"/>
    </source>
</evidence>
<dbReference type="Pfam" id="PF24575">
    <property type="entry name" value="TPR_Slam"/>
    <property type="match status" value="1"/>
</dbReference>
<dbReference type="EMBL" id="MUYU01000025">
    <property type="protein sequence ID" value="OOS22918.1"/>
    <property type="molecule type" value="Genomic_DNA"/>
</dbReference>
<keyword evidence="6" id="KW-0998">Cell outer membrane</keyword>
<feature type="domain" description="Surface lipoprotein assembly modifier N-terminal TPR repeats region" evidence="10">
    <location>
        <begin position="67"/>
        <end position="158"/>
    </location>
</feature>
<dbReference type="Gene3D" id="1.25.40.10">
    <property type="entry name" value="Tetratricopeptide repeat domain"/>
    <property type="match status" value="1"/>
</dbReference>
<dbReference type="InterPro" id="IPR007655">
    <property type="entry name" value="Slam_C"/>
</dbReference>
<feature type="chain" id="PRO_5012278302" description="DUF560 domain-containing protein" evidence="8">
    <location>
        <begin position="21"/>
        <end position="475"/>
    </location>
</feature>
<comment type="caution">
    <text evidence="11">The sequence shown here is derived from an EMBL/GenBank/DDBJ whole genome shotgun (WGS) entry which is preliminary data.</text>
</comment>
<dbReference type="Pfam" id="PF04575">
    <property type="entry name" value="SlipAM"/>
    <property type="match status" value="1"/>
</dbReference>
<comment type="subcellular location">
    <subcellularLocation>
        <location evidence="1">Cell outer membrane</location>
        <topology evidence="1">Multi-pass membrane protein</topology>
    </subcellularLocation>
</comment>
<evidence type="ECO:0000259" key="10">
    <source>
        <dbReference type="Pfam" id="PF24575"/>
    </source>
</evidence>
<evidence type="ECO:0000259" key="9">
    <source>
        <dbReference type="Pfam" id="PF04575"/>
    </source>
</evidence>
<dbReference type="SUPFAM" id="SSF48452">
    <property type="entry name" value="TPR-like"/>
    <property type="match status" value="1"/>
</dbReference>
<keyword evidence="4 8" id="KW-0732">Signal</keyword>
<keyword evidence="5" id="KW-0472">Membrane</keyword>
<feature type="domain" description="Surface lipoprotein assembly modifier C-terminal" evidence="9">
    <location>
        <begin position="188"/>
        <end position="475"/>
    </location>
</feature>
<accession>A0A1T0CKN3</accession>
<dbReference type="RefSeq" id="WP_158078318.1">
    <property type="nucleotide sequence ID" value="NZ_MUYU01000025.1"/>
</dbReference>
<comment type="similarity">
    <text evidence="7">Belongs to the Slam family.</text>
</comment>
<dbReference type="InterPro" id="IPR057556">
    <property type="entry name" value="TPR_Slam"/>
</dbReference>
<dbReference type="AlphaFoldDB" id="A0A1T0CKN3"/>
<name>A0A1T0CKN3_9GAMM</name>
<reference evidence="11 12" key="1">
    <citation type="submission" date="2017-02" db="EMBL/GenBank/DDBJ databases">
        <title>Draft genome sequence of Moraxella pluranimalium CCUG 54913T type strain.</title>
        <authorList>
            <person name="Salva-Serra F."/>
            <person name="Engstrom-Jakobsson H."/>
            <person name="Thorell K."/>
            <person name="Jaen-Luchoro D."/>
            <person name="Gonzales-Siles L."/>
            <person name="Karlsson R."/>
            <person name="Yazdan S."/>
            <person name="Boulund F."/>
            <person name="Johnning A."/>
            <person name="Engstrand L."/>
            <person name="Kristiansson E."/>
            <person name="Moore E."/>
        </authorList>
    </citation>
    <scope>NUCLEOTIDE SEQUENCE [LARGE SCALE GENOMIC DNA]</scope>
    <source>
        <strain evidence="11 12">CCUG 54913</strain>
    </source>
</reference>
<feature type="signal peptide" evidence="8">
    <location>
        <begin position="1"/>
        <end position="20"/>
    </location>
</feature>
<dbReference type="OrthoDB" id="6655393at2"/>
<keyword evidence="2" id="KW-1134">Transmembrane beta strand</keyword>
<keyword evidence="12" id="KW-1185">Reference proteome</keyword>
<evidence type="ECO:0000256" key="6">
    <source>
        <dbReference type="ARBA" id="ARBA00023237"/>
    </source>
</evidence>